<evidence type="ECO:0000313" key="2">
    <source>
        <dbReference type="EMBL" id="BBU69086.1"/>
    </source>
</evidence>
<organism evidence="2 3">
    <name type="scientific">Fluviibacter phosphoraccumulans</name>
    <dbReference type="NCBI Taxonomy" id="1751046"/>
    <lineage>
        <taxon>Bacteria</taxon>
        <taxon>Pseudomonadati</taxon>
        <taxon>Pseudomonadota</taxon>
        <taxon>Betaproteobacteria</taxon>
        <taxon>Rhodocyclales</taxon>
        <taxon>Fluviibacteraceae</taxon>
        <taxon>Fluviibacter</taxon>
    </lineage>
</organism>
<reference evidence="3" key="1">
    <citation type="submission" date="2020-01" db="EMBL/GenBank/DDBJ databases">
        <title>Phosphoaccumulans saitamaens gen. nov., sp. nov., a polyphosphate accumulating bacterium isolated from surface river water.</title>
        <authorList>
            <person name="Watanabe K."/>
            <person name="Suda W."/>
        </authorList>
    </citation>
    <scope>NUCLEOTIDE SEQUENCE [LARGE SCALE GENOMIC DNA]</scope>
    <source>
        <strain evidence="3">ICHIAU1</strain>
    </source>
</reference>
<sequence>MQQLDYWFENHPEGFYKFLEPSDHPAYKIGDSWTEELGMSRHEFRTAFDKIGIRYKSKSDFDRADDKFQGLFYCSYVDRRSNLTYYFRNHDLVDAALDQLLSKPPTAPSTTWAKPAEKPHLASEHPVKPDSGFTGNQESVFTGKPECGFTGNQGCESTVNPDIPPPLYRDYNTETTTTTDNSGAIDPGGCGENLIFPKCTENESVAIHQLLSSCPDEMQQAALDEIEGARQAGVIKTNLVPFARGIMMAIARGTFTVGHGSKVLEQRNRQNRRMTSDSSNKTNQLLDTNALSKGKALLEKVNGLRTKIS</sequence>
<feature type="compositionally biased region" description="Basic and acidic residues" evidence="1">
    <location>
        <begin position="115"/>
        <end position="128"/>
    </location>
</feature>
<feature type="compositionally biased region" description="Polar residues" evidence="1">
    <location>
        <begin position="276"/>
        <end position="285"/>
    </location>
</feature>
<name>A0A679HU23_9RHOO</name>
<proteinExistence type="predicted"/>
<dbReference type="EMBL" id="AP022345">
    <property type="protein sequence ID" value="BBU69086.1"/>
    <property type="molecule type" value="Genomic_DNA"/>
</dbReference>
<gene>
    <name evidence="2" type="ORF">ICHIAU1_13690</name>
</gene>
<feature type="region of interest" description="Disordered" evidence="1">
    <location>
        <begin position="106"/>
        <end position="134"/>
    </location>
</feature>
<dbReference type="Proteomes" id="UP000463961">
    <property type="component" value="Chromosome"/>
</dbReference>
<evidence type="ECO:0000256" key="1">
    <source>
        <dbReference type="SAM" id="MobiDB-lite"/>
    </source>
</evidence>
<keyword evidence="3" id="KW-1185">Reference proteome</keyword>
<accession>A0A679HU23</accession>
<dbReference type="AlphaFoldDB" id="A0A679HU23"/>
<protein>
    <submittedName>
        <fullName evidence="2">Uncharacterized protein</fullName>
    </submittedName>
</protein>
<feature type="region of interest" description="Disordered" evidence="1">
    <location>
        <begin position="266"/>
        <end position="285"/>
    </location>
</feature>
<evidence type="ECO:0000313" key="3">
    <source>
        <dbReference type="Proteomes" id="UP000463961"/>
    </source>
</evidence>